<proteinExistence type="predicted"/>
<dbReference type="Pfam" id="PF00008">
    <property type="entry name" value="EGF"/>
    <property type="match status" value="1"/>
</dbReference>
<dbReference type="CDD" id="cd00054">
    <property type="entry name" value="EGF_CA"/>
    <property type="match status" value="1"/>
</dbReference>
<dbReference type="FunFam" id="2.10.25.10:FF:000066">
    <property type="entry name" value="FAT atypical cadherin 4"/>
    <property type="match status" value="1"/>
</dbReference>
<keyword evidence="3" id="KW-0677">Repeat</keyword>
<dbReference type="AlphaFoldDB" id="A0A9D4CIX6"/>
<comment type="caution">
    <text evidence="8">The sequence shown here is derived from an EMBL/GenBank/DDBJ whole genome shotgun (WGS) entry which is preliminary data.</text>
</comment>
<dbReference type="PROSITE" id="PS00022">
    <property type="entry name" value="EGF_1"/>
    <property type="match status" value="1"/>
</dbReference>
<gene>
    <name evidence="8" type="ORF">DPMN_051333</name>
</gene>
<feature type="chain" id="PRO_5039106236" description="EGF-like domain-containing protein" evidence="6">
    <location>
        <begin position="20"/>
        <end position="74"/>
    </location>
</feature>
<evidence type="ECO:0000256" key="1">
    <source>
        <dbReference type="ARBA" id="ARBA00022536"/>
    </source>
</evidence>
<dbReference type="PROSITE" id="PS01186">
    <property type="entry name" value="EGF_2"/>
    <property type="match status" value="1"/>
</dbReference>
<feature type="domain" description="EGF-like" evidence="7">
    <location>
        <begin position="56"/>
        <end position="74"/>
    </location>
</feature>
<comment type="caution">
    <text evidence="5">Lacks conserved residue(s) required for the propagation of feature annotation.</text>
</comment>
<accession>A0A9D4CIX6</accession>
<dbReference type="InterPro" id="IPR000742">
    <property type="entry name" value="EGF"/>
</dbReference>
<dbReference type="PANTHER" id="PTHR24049">
    <property type="entry name" value="CRUMBS FAMILY MEMBER"/>
    <property type="match status" value="1"/>
</dbReference>
<dbReference type="Gene3D" id="2.10.25.10">
    <property type="entry name" value="Laminin"/>
    <property type="match status" value="2"/>
</dbReference>
<evidence type="ECO:0000313" key="9">
    <source>
        <dbReference type="Proteomes" id="UP000828390"/>
    </source>
</evidence>
<evidence type="ECO:0000256" key="4">
    <source>
        <dbReference type="ARBA" id="ARBA00023157"/>
    </source>
</evidence>
<dbReference type="SUPFAM" id="SSF57196">
    <property type="entry name" value="EGF/Laminin"/>
    <property type="match status" value="1"/>
</dbReference>
<keyword evidence="2 6" id="KW-0732">Signal</keyword>
<evidence type="ECO:0000256" key="2">
    <source>
        <dbReference type="ARBA" id="ARBA00022729"/>
    </source>
</evidence>
<name>A0A9D4CIX6_DREPO</name>
<dbReference type="PROSITE" id="PS50026">
    <property type="entry name" value="EGF_3"/>
    <property type="match status" value="2"/>
</dbReference>
<keyword evidence="1 5" id="KW-0245">EGF-like domain</keyword>
<reference evidence="8" key="1">
    <citation type="journal article" date="2019" name="bioRxiv">
        <title>The Genome of the Zebra Mussel, Dreissena polymorpha: A Resource for Invasive Species Research.</title>
        <authorList>
            <person name="McCartney M.A."/>
            <person name="Auch B."/>
            <person name="Kono T."/>
            <person name="Mallez S."/>
            <person name="Zhang Y."/>
            <person name="Obille A."/>
            <person name="Becker A."/>
            <person name="Abrahante J.E."/>
            <person name="Garbe J."/>
            <person name="Badalamenti J.P."/>
            <person name="Herman A."/>
            <person name="Mangelson H."/>
            <person name="Liachko I."/>
            <person name="Sullivan S."/>
            <person name="Sone E.D."/>
            <person name="Koren S."/>
            <person name="Silverstein K.A.T."/>
            <person name="Beckman K.B."/>
            <person name="Gohl D.M."/>
        </authorList>
    </citation>
    <scope>NUCLEOTIDE SEQUENCE</scope>
    <source>
        <strain evidence="8">Duluth1</strain>
        <tissue evidence="8">Whole animal</tissue>
    </source>
</reference>
<evidence type="ECO:0000259" key="7">
    <source>
        <dbReference type="PROSITE" id="PS50026"/>
    </source>
</evidence>
<dbReference type="EMBL" id="JAIWYP010000012">
    <property type="protein sequence ID" value="KAH3725489.1"/>
    <property type="molecule type" value="Genomic_DNA"/>
</dbReference>
<dbReference type="InterPro" id="IPR051022">
    <property type="entry name" value="Notch_Cell-Fate_Det"/>
</dbReference>
<dbReference type="Proteomes" id="UP000828390">
    <property type="component" value="Unassembled WGS sequence"/>
</dbReference>
<evidence type="ECO:0000313" key="8">
    <source>
        <dbReference type="EMBL" id="KAH3725489.1"/>
    </source>
</evidence>
<feature type="signal peptide" evidence="6">
    <location>
        <begin position="1"/>
        <end position="19"/>
    </location>
</feature>
<keyword evidence="4 5" id="KW-1015">Disulfide bond</keyword>
<feature type="disulfide bond" evidence="5">
    <location>
        <begin position="44"/>
        <end position="53"/>
    </location>
</feature>
<reference evidence="8" key="2">
    <citation type="submission" date="2020-11" db="EMBL/GenBank/DDBJ databases">
        <authorList>
            <person name="McCartney M.A."/>
            <person name="Auch B."/>
            <person name="Kono T."/>
            <person name="Mallez S."/>
            <person name="Becker A."/>
            <person name="Gohl D.M."/>
            <person name="Silverstein K.A.T."/>
            <person name="Koren S."/>
            <person name="Bechman K.B."/>
            <person name="Herman A."/>
            <person name="Abrahante J.E."/>
            <person name="Garbe J."/>
        </authorList>
    </citation>
    <scope>NUCLEOTIDE SEQUENCE</scope>
    <source>
        <strain evidence="8">Duluth1</strain>
        <tissue evidence="8">Whole animal</tissue>
    </source>
</reference>
<organism evidence="8 9">
    <name type="scientific">Dreissena polymorpha</name>
    <name type="common">Zebra mussel</name>
    <name type="synonym">Mytilus polymorpha</name>
    <dbReference type="NCBI Taxonomy" id="45954"/>
    <lineage>
        <taxon>Eukaryota</taxon>
        <taxon>Metazoa</taxon>
        <taxon>Spiralia</taxon>
        <taxon>Lophotrochozoa</taxon>
        <taxon>Mollusca</taxon>
        <taxon>Bivalvia</taxon>
        <taxon>Autobranchia</taxon>
        <taxon>Heteroconchia</taxon>
        <taxon>Euheterodonta</taxon>
        <taxon>Imparidentia</taxon>
        <taxon>Neoheterodontei</taxon>
        <taxon>Myida</taxon>
        <taxon>Dreissenoidea</taxon>
        <taxon>Dreissenidae</taxon>
        <taxon>Dreissena</taxon>
    </lineage>
</organism>
<evidence type="ECO:0000256" key="6">
    <source>
        <dbReference type="SAM" id="SignalP"/>
    </source>
</evidence>
<sequence length="74" mass="8109">MRWECFYVALVVGIHFAVSENCYTKQCLNGATCQLHVGFVTCVCSVGYTGSRCETEILECSSNPCKNGATCSER</sequence>
<feature type="domain" description="EGF-like" evidence="7">
    <location>
        <begin position="18"/>
        <end position="54"/>
    </location>
</feature>
<protein>
    <recommendedName>
        <fullName evidence="7">EGF-like domain-containing protein</fullName>
    </recommendedName>
</protein>
<evidence type="ECO:0000256" key="5">
    <source>
        <dbReference type="PROSITE-ProRule" id="PRU00076"/>
    </source>
</evidence>
<dbReference type="SMART" id="SM00181">
    <property type="entry name" value="EGF"/>
    <property type="match status" value="1"/>
</dbReference>
<keyword evidence="9" id="KW-1185">Reference proteome</keyword>
<evidence type="ECO:0000256" key="3">
    <source>
        <dbReference type="ARBA" id="ARBA00022737"/>
    </source>
</evidence>